<protein>
    <submittedName>
        <fullName evidence="2">Uncharacterized protein</fullName>
    </submittedName>
</protein>
<evidence type="ECO:0000313" key="2">
    <source>
        <dbReference type="EMBL" id="KTC76774.1"/>
    </source>
</evidence>
<evidence type="ECO:0000313" key="3">
    <source>
        <dbReference type="Proteomes" id="UP000054742"/>
    </source>
</evidence>
<dbReference type="EMBL" id="LNXV01000036">
    <property type="protein sequence ID" value="KTC76774.1"/>
    <property type="molecule type" value="Genomic_DNA"/>
</dbReference>
<sequence>MFGEKNQKDKEDSLEYVLNPDALTEEDLNIFLRQLQSTTPFENSYNELSDLQVIDADSFLATEPSGESVDAENVKSDSNRKRKSENLSSSEPAKKISKSCEYRRQFIYKDLIERGDLRLHEKLVPVNLIPPVTKRKKNTPLKVNNREIITIGQMYEFQSRDKRKYFFYNGEPVPQEKVPSQVKILKNVDGRKVITDEAFYRRNYITLNNRQLTREEIKQIYFNPTDQKCYLADEEVVWASKYRTQKPLPSSQTSVLSHMTEHQQSKSEHISVEDVLNENPGNSEHQFNKPGLQLLVNGFRLSPVLQQKIEYHFEEIYKLCQQQSFHKIAYQGKRTPTMFPSLGQLLNEGQTKDKTQEMEEEITLLV</sequence>
<feature type="region of interest" description="Disordered" evidence="1">
    <location>
        <begin position="62"/>
        <end position="94"/>
    </location>
</feature>
<organism evidence="2 3">
    <name type="scientific">Legionella brunensis</name>
    <dbReference type="NCBI Taxonomy" id="29422"/>
    <lineage>
        <taxon>Bacteria</taxon>
        <taxon>Pseudomonadati</taxon>
        <taxon>Pseudomonadota</taxon>
        <taxon>Gammaproteobacteria</taxon>
        <taxon>Legionellales</taxon>
        <taxon>Legionellaceae</taxon>
        <taxon>Legionella</taxon>
    </lineage>
</organism>
<keyword evidence="3" id="KW-1185">Reference proteome</keyword>
<name>A0A0W0S0B3_9GAMM</name>
<gene>
    <name evidence="2" type="ORF">Lbru_2881</name>
</gene>
<evidence type="ECO:0000256" key="1">
    <source>
        <dbReference type="SAM" id="MobiDB-lite"/>
    </source>
</evidence>
<dbReference type="RefSeq" id="WP_058442851.1">
    <property type="nucleotide sequence ID" value="NZ_LNXV01000036.1"/>
</dbReference>
<proteinExistence type="predicted"/>
<dbReference type="AlphaFoldDB" id="A0A0W0S0B3"/>
<dbReference type="OrthoDB" id="10018723at2"/>
<reference evidence="2 3" key="1">
    <citation type="submission" date="2015-11" db="EMBL/GenBank/DDBJ databases">
        <title>Genomic analysis of 38 Legionella species identifies large and diverse effector repertoires.</title>
        <authorList>
            <person name="Burstein D."/>
            <person name="Amaro F."/>
            <person name="Zusman T."/>
            <person name="Lifshitz Z."/>
            <person name="Cohen O."/>
            <person name="Gilbert J.A."/>
            <person name="Pupko T."/>
            <person name="Shuman H.A."/>
            <person name="Segal G."/>
        </authorList>
    </citation>
    <scope>NUCLEOTIDE SEQUENCE [LARGE SCALE GENOMIC DNA]</scope>
    <source>
        <strain evidence="2 3">ATCC 43878</strain>
    </source>
</reference>
<dbReference type="Proteomes" id="UP000054742">
    <property type="component" value="Unassembled WGS sequence"/>
</dbReference>
<comment type="caution">
    <text evidence="2">The sequence shown here is derived from an EMBL/GenBank/DDBJ whole genome shotgun (WGS) entry which is preliminary data.</text>
</comment>
<accession>A0A0W0S0B3</accession>
<dbReference type="PATRIC" id="fig|29422.6.peg.3055"/>